<gene>
    <name evidence="1" type="ORF">DP107_13700</name>
</gene>
<accession>A0A554MY33</accession>
<evidence type="ECO:0000313" key="2">
    <source>
        <dbReference type="Proteomes" id="UP000319894"/>
    </source>
</evidence>
<evidence type="ECO:0000313" key="1">
    <source>
        <dbReference type="EMBL" id="TSD10036.1"/>
    </source>
</evidence>
<protein>
    <submittedName>
        <fullName evidence="1">Uncharacterized protein</fullName>
    </submittedName>
</protein>
<dbReference type="Proteomes" id="UP000319894">
    <property type="component" value="Unassembled WGS sequence"/>
</dbReference>
<dbReference type="EMBL" id="QMDX01000009">
    <property type="protein sequence ID" value="TSD10036.1"/>
    <property type="molecule type" value="Genomic_DNA"/>
</dbReference>
<proteinExistence type="predicted"/>
<dbReference type="AlphaFoldDB" id="A0A554MY33"/>
<comment type="caution">
    <text evidence="1">The sequence shown here is derived from an EMBL/GenBank/DDBJ whole genome shotgun (WGS) entry which is preliminary data.</text>
</comment>
<dbReference type="RefSeq" id="WP_144262721.1">
    <property type="nucleotide sequence ID" value="NZ_QMDX01000009.1"/>
</dbReference>
<name>A0A554MY33_9EURY</name>
<reference evidence="1 2" key="1">
    <citation type="submission" date="2018-06" db="EMBL/GenBank/DDBJ databases">
        <title>Natronomonas sp. F16-60 a new haloarchaeon isolated from a solar saltern of Isla Cristina, Huelva, Spain.</title>
        <authorList>
            <person name="Duran-Viseras A."/>
            <person name="Sanchez-Porro C."/>
            <person name="Ventosa A."/>
        </authorList>
    </citation>
    <scope>NUCLEOTIDE SEQUENCE [LARGE SCALE GENOMIC DNA]</scope>
    <source>
        <strain evidence="1 2">F16-60</strain>
    </source>
</reference>
<organism evidence="1 2">
    <name type="scientific">Haloglomus irregulare</name>
    <dbReference type="NCBI Taxonomy" id="2234134"/>
    <lineage>
        <taxon>Archaea</taxon>
        <taxon>Methanobacteriati</taxon>
        <taxon>Methanobacteriota</taxon>
        <taxon>Stenosarchaea group</taxon>
        <taxon>Halobacteria</taxon>
        <taxon>Halobacteriales</taxon>
        <taxon>Natronomonadaceae</taxon>
        <taxon>Haloglomus</taxon>
    </lineage>
</organism>
<sequence>MRRTDAAAIAVGIDRTGADAGDDDWGYGIGSLGDLGLDHVLVTWGEGTEPEPHPKRGIDWESALSAPRARNELEVTLADVDEVTLWLEAAAIDPGRELTLAVASTTDAEITLASRRGSLTVSVPAGESTHTVRVCGTAAGPPRLDVTRSDDARVFTGGGTDRVDVSVSASKPVRLRDRVPDGWTVLSGDGTERTEDGTTYVEFEPAADGAFTYFVEAPSGAGETGRDTFGPVEVRSHDGWEPVDGTTDTNVVLAPDASL</sequence>
<dbReference type="InParanoid" id="A0A554MY33"/>
<keyword evidence="2" id="KW-1185">Reference proteome</keyword>